<dbReference type="InterPro" id="IPR008183">
    <property type="entry name" value="Aldose_1/G6P_1-epimerase"/>
</dbReference>
<dbReference type="CDD" id="cd09020">
    <property type="entry name" value="D-hex-6-P-epi_like"/>
    <property type="match status" value="1"/>
</dbReference>
<protein>
    <recommendedName>
        <fullName evidence="3 5">Glucose-6-phosphate 1-epimerase</fullName>
        <ecNumber evidence="3 5">5.1.3.15</ecNumber>
    </recommendedName>
</protein>
<sequence length="312" mass="33670">MNRANKPSTLSATPGPEPQAQVTVSSDNSRVSAQLPTGESIDVLLHGATVLSWKDAAGDEKLWLSDAAKLDGSGPARGGIPLVFPVFGTSDHPPVAKLPQHGFARNSRWEFLGKSTSEGATSGVKLDFGLSSDNVDETIQALWPYKYTLLYSVTLEPKNLVTTLVISNDGETSFEFQTLLHTYFKVNNIEDVQVTGLEDASYIDKVDGLKTKAQSGAVTFSGETDRIYTPAIPPSEPLVITEAGKPKFSIVRQNLENAVVFNPWVEKAKATADLEPKDAWKNLVCVEPGTVGGWHQLDKGDTFEVAQTISLP</sequence>
<feature type="binding site" evidence="7">
    <location>
        <position position="77"/>
    </location>
    <ligand>
        <name>substrate</name>
    </ligand>
</feature>
<comment type="function">
    <text evidence="5">Catalyzes the interconversion between the alpha and beta anomers from at least three hexose 6-phosphate sugars (Glc6P, Gal6P, and Man6P).</text>
</comment>
<dbReference type="EMBL" id="CABFNO020001407">
    <property type="protein sequence ID" value="CAG9986956.1"/>
    <property type="molecule type" value="Genomic_DNA"/>
</dbReference>
<feature type="binding site" evidence="7">
    <location>
        <position position="105"/>
    </location>
    <ligand>
        <name>substrate</name>
    </ligand>
</feature>
<evidence type="ECO:0000256" key="8">
    <source>
        <dbReference type="SAM" id="MobiDB-lite"/>
    </source>
</evidence>
<comment type="similarity">
    <text evidence="2 5">Belongs to the glucose-6-phosphate 1-epimerase family.</text>
</comment>
<evidence type="ECO:0000313" key="9">
    <source>
        <dbReference type="EMBL" id="CAG9986956.1"/>
    </source>
</evidence>
<evidence type="ECO:0000313" key="10">
    <source>
        <dbReference type="Proteomes" id="UP000754883"/>
    </source>
</evidence>
<dbReference type="GO" id="GO:0030246">
    <property type="term" value="F:carbohydrate binding"/>
    <property type="evidence" value="ECO:0007669"/>
    <property type="project" value="UniProtKB-UniRule"/>
</dbReference>
<organism evidence="9 10">
    <name type="scientific">Clonostachys byssicola</name>
    <dbReference type="NCBI Taxonomy" id="160290"/>
    <lineage>
        <taxon>Eukaryota</taxon>
        <taxon>Fungi</taxon>
        <taxon>Dikarya</taxon>
        <taxon>Ascomycota</taxon>
        <taxon>Pezizomycotina</taxon>
        <taxon>Sordariomycetes</taxon>
        <taxon>Hypocreomycetidae</taxon>
        <taxon>Hypocreales</taxon>
        <taxon>Bionectriaceae</taxon>
        <taxon>Clonostachys</taxon>
    </lineage>
</organism>
<dbReference type="InterPro" id="IPR014718">
    <property type="entry name" value="GH-type_carb-bd"/>
</dbReference>
<dbReference type="EC" id="5.1.3.15" evidence="3 5"/>
<feature type="compositionally biased region" description="Polar residues" evidence="8">
    <location>
        <begin position="1"/>
        <end position="12"/>
    </location>
</feature>
<evidence type="ECO:0000256" key="6">
    <source>
        <dbReference type="PIRSR" id="PIRSR016020-1"/>
    </source>
</evidence>
<evidence type="ECO:0000256" key="2">
    <source>
        <dbReference type="ARBA" id="ARBA00005866"/>
    </source>
</evidence>
<dbReference type="GO" id="GO:0005975">
    <property type="term" value="P:carbohydrate metabolic process"/>
    <property type="evidence" value="ECO:0007669"/>
    <property type="project" value="InterPro"/>
</dbReference>
<feature type="active site" evidence="6">
    <location>
        <position position="287"/>
    </location>
</feature>
<dbReference type="PANTHER" id="PTHR11122:SF13">
    <property type="entry name" value="GLUCOSE-6-PHOSPHATE 1-EPIMERASE"/>
    <property type="match status" value="1"/>
</dbReference>
<keyword evidence="4 5" id="KW-0413">Isomerase</keyword>
<evidence type="ECO:0000256" key="1">
    <source>
        <dbReference type="ARBA" id="ARBA00001096"/>
    </source>
</evidence>
<feature type="active site" evidence="6">
    <location>
        <position position="181"/>
    </location>
</feature>
<proteinExistence type="inferred from homology"/>
<dbReference type="AlphaFoldDB" id="A0A9N9UCI1"/>
<evidence type="ECO:0000256" key="4">
    <source>
        <dbReference type="ARBA" id="ARBA00023235"/>
    </source>
</evidence>
<dbReference type="InterPro" id="IPR025532">
    <property type="entry name" value="G6P_1-epimerase"/>
</dbReference>
<dbReference type="PIRSF" id="PIRSF016020">
    <property type="entry name" value="PHexose_mutarotase"/>
    <property type="match status" value="1"/>
</dbReference>
<keyword evidence="10" id="KW-1185">Reference proteome</keyword>
<dbReference type="GO" id="GO:0047938">
    <property type="term" value="F:glucose-6-phosphate 1-epimerase activity"/>
    <property type="evidence" value="ECO:0007669"/>
    <property type="project" value="UniProtKB-UniRule"/>
</dbReference>
<evidence type="ECO:0000256" key="7">
    <source>
        <dbReference type="PIRSR" id="PIRSR016020-2"/>
    </source>
</evidence>
<dbReference type="InterPro" id="IPR011013">
    <property type="entry name" value="Gal_mutarotase_sf_dom"/>
</dbReference>
<dbReference type="Gene3D" id="2.70.98.10">
    <property type="match status" value="1"/>
</dbReference>
<accession>A0A9N9UCI1</accession>
<feature type="binding site" evidence="7">
    <location>
        <position position="100"/>
    </location>
    <ligand>
        <name>substrate</name>
    </ligand>
</feature>
<comment type="catalytic activity">
    <reaction evidence="1">
        <text>alpha-D-glucose 6-phosphate = beta-D-glucose 6-phosphate</text>
        <dbReference type="Rhea" id="RHEA:16249"/>
        <dbReference type="ChEBI" id="CHEBI:58225"/>
        <dbReference type="ChEBI" id="CHEBI:58247"/>
        <dbReference type="EC" id="5.1.3.15"/>
    </reaction>
</comment>
<comment type="caution">
    <text evidence="9">The sequence shown here is derived from an EMBL/GenBank/DDBJ whole genome shotgun (WGS) entry which is preliminary data.</text>
</comment>
<feature type="region of interest" description="Disordered" evidence="8">
    <location>
        <begin position="1"/>
        <end position="28"/>
    </location>
</feature>
<evidence type="ECO:0000256" key="5">
    <source>
        <dbReference type="PIRNR" id="PIRNR016020"/>
    </source>
</evidence>
<dbReference type="SUPFAM" id="SSF74650">
    <property type="entry name" value="Galactose mutarotase-like"/>
    <property type="match status" value="1"/>
</dbReference>
<dbReference type="PANTHER" id="PTHR11122">
    <property type="entry name" value="APOSPORY-ASSOCIATED PROTEIN C-RELATED"/>
    <property type="match status" value="1"/>
</dbReference>
<reference evidence="9" key="1">
    <citation type="submission" date="2021-10" db="EMBL/GenBank/DDBJ databases">
        <authorList>
            <person name="Piombo E."/>
        </authorList>
    </citation>
    <scope>NUCLEOTIDE SEQUENCE</scope>
</reference>
<evidence type="ECO:0000256" key="3">
    <source>
        <dbReference type="ARBA" id="ARBA00012083"/>
    </source>
</evidence>
<gene>
    <name evidence="9" type="ORF">CBYS24578_00013602</name>
</gene>
<dbReference type="Pfam" id="PF01263">
    <property type="entry name" value="Aldose_epim"/>
    <property type="match status" value="1"/>
</dbReference>
<dbReference type="Proteomes" id="UP000754883">
    <property type="component" value="Unassembled WGS sequence"/>
</dbReference>
<name>A0A9N9UCI1_9HYPO</name>
<dbReference type="GO" id="GO:0005737">
    <property type="term" value="C:cytoplasm"/>
    <property type="evidence" value="ECO:0007669"/>
    <property type="project" value="TreeGrafter"/>
</dbReference>
<dbReference type="OrthoDB" id="1659429at2759"/>